<evidence type="ECO:0000256" key="4">
    <source>
        <dbReference type="ARBA" id="ARBA00022679"/>
    </source>
</evidence>
<organism evidence="7 8">
    <name type="scientific">Budvicia aquatica</name>
    <dbReference type="NCBI Taxonomy" id="82979"/>
    <lineage>
        <taxon>Bacteria</taxon>
        <taxon>Pseudomonadati</taxon>
        <taxon>Pseudomonadota</taxon>
        <taxon>Gammaproteobacteria</taxon>
        <taxon>Enterobacterales</taxon>
        <taxon>Budviciaceae</taxon>
        <taxon>Budvicia</taxon>
    </lineage>
</organism>
<dbReference type="PANTHER" id="PTHR30481:SF2">
    <property type="entry name" value="SITE-SPECIFIC DNA-METHYLTRANSFERASE (ADENINE-SPECIFIC)"/>
    <property type="match status" value="1"/>
</dbReference>
<evidence type="ECO:0000313" key="7">
    <source>
        <dbReference type="EMBL" id="PHI29231.1"/>
    </source>
</evidence>
<proteinExistence type="inferred from homology"/>
<dbReference type="InterPro" id="IPR029063">
    <property type="entry name" value="SAM-dependent_MTases_sf"/>
</dbReference>
<dbReference type="Proteomes" id="UP000224974">
    <property type="component" value="Unassembled WGS sequence"/>
</dbReference>
<dbReference type="RefSeq" id="WP_029094708.1">
    <property type="nucleotide sequence ID" value="NZ_PDDX01000001.1"/>
</dbReference>
<dbReference type="GO" id="GO:0006298">
    <property type="term" value="P:mismatch repair"/>
    <property type="evidence" value="ECO:0007669"/>
    <property type="project" value="TreeGrafter"/>
</dbReference>
<dbReference type="InterPro" id="IPR012327">
    <property type="entry name" value="MeTrfase_D12"/>
</dbReference>
<dbReference type="REBASE" id="630071">
    <property type="entry name" value="M.Baq387ORF7810P"/>
</dbReference>
<protein>
    <recommendedName>
        <fullName evidence="2">site-specific DNA-methyltransferase (adenine-specific)</fullName>
        <ecNumber evidence="2">2.1.1.72</ecNumber>
    </recommendedName>
</protein>
<evidence type="ECO:0000256" key="5">
    <source>
        <dbReference type="ARBA" id="ARBA00022691"/>
    </source>
</evidence>
<dbReference type="Gene3D" id="3.40.50.150">
    <property type="entry name" value="Vaccinia Virus protein VP39"/>
    <property type="match status" value="1"/>
</dbReference>
<dbReference type="Gene3D" id="1.10.1020.10">
    <property type="entry name" value="Adenine-specific Methyltransferase, Domain 2"/>
    <property type="match status" value="1"/>
</dbReference>
<dbReference type="InterPro" id="IPR023095">
    <property type="entry name" value="Ade_MeTrfase_dom_2"/>
</dbReference>
<evidence type="ECO:0000313" key="8">
    <source>
        <dbReference type="Proteomes" id="UP000224974"/>
    </source>
</evidence>
<keyword evidence="4 7" id="KW-0808">Transferase</keyword>
<dbReference type="OrthoDB" id="9805629at2"/>
<accession>A0A2C6DK74</accession>
<gene>
    <name evidence="7" type="ORF">CRN84_07810</name>
</gene>
<comment type="caution">
    <text evidence="7">The sequence shown here is derived from an EMBL/GenBank/DDBJ whole genome shotgun (WGS) entry which is preliminary data.</text>
</comment>
<dbReference type="GO" id="GO:0032259">
    <property type="term" value="P:methylation"/>
    <property type="evidence" value="ECO:0007669"/>
    <property type="project" value="UniProtKB-KW"/>
</dbReference>
<name>A0A2C6DK74_9GAMM</name>
<dbReference type="EC" id="2.1.1.72" evidence="2"/>
<dbReference type="PRINTS" id="PR00505">
    <property type="entry name" value="D12N6MTFRASE"/>
</dbReference>
<keyword evidence="3 7" id="KW-0489">Methyltransferase</keyword>
<dbReference type="SUPFAM" id="SSF53335">
    <property type="entry name" value="S-adenosyl-L-methionine-dependent methyltransferases"/>
    <property type="match status" value="1"/>
</dbReference>
<dbReference type="EMBL" id="PDDX01000001">
    <property type="protein sequence ID" value="PHI29231.1"/>
    <property type="molecule type" value="Genomic_DNA"/>
</dbReference>
<dbReference type="GO" id="GO:1904047">
    <property type="term" value="F:S-adenosyl-L-methionine binding"/>
    <property type="evidence" value="ECO:0007669"/>
    <property type="project" value="TreeGrafter"/>
</dbReference>
<evidence type="ECO:0000256" key="1">
    <source>
        <dbReference type="ARBA" id="ARBA00006594"/>
    </source>
</evidence>
<evidence type="ECO:0000256" key="6">
    <source>
        <dbReference type="ARBA" id="ARBA00047942"/>
    </source>
</evidence>
<dbReference type="GO" id="GO:0009307">
    <property type="term" value="P:DNA restriction-modification system"/>
    <property type="evidence" value="ECO:0007669"/>
    <property type="project" value="InterPro"/>
</dbReference>
<evidence type="ECO:0000256" key="3">
    <source>
        <dbReference type="ARBA" id="ARBA00022603"/>
    </source>
</evidence>
<keyword evidence="8" id="KW-1185">Reference proteome</keyword>
<keyword evidence="5" id="KW-0949">S-adenosyl-L-methionine</keyword>
<dbReference type="GO" id="GO:0043565">
    <property type="term" value="F:sequence-specific DNA binding"/>
    <property type="evidence" value="ECO:0007669"/>
    <property type="project" value="TreeGrafter"/>
</dbReference>
<dbReference type="PANTHER" id="PTHR30481">
    <property type="entry name" value="DNA ADENINE METHYLASE"/>
    <property type="match status" value="1"/>
</dbReference>
<dbReference type="GO" id="GO:0009007">
    <property type="term" value="F:site-specific DNA-methyltransferase (adenine-specific) activity"/>
    <property type="evidence" value="ECO:0007669"/>
    <property type="project" value="UniProtKB-EC"/>
</dbReference>
<comment type="catalytic activity">
    <reaction evidence="6">
        <text>a 2'-deoxyadenosine in DNA + S-adenosyl-L-methionine = an N(6)-methyl-2'-deoxyadenosine in DNA + S-adenosyl-L-homocysteine + H(+)</text>
        <dbReference type="Rhea" id="RHEA:15197"/>
        <dbReference type="Rhea" id="RHEA-COMP:12418"/>
        <dbReference type="Rhea" id="RHEA-COMP:12419"/>
        <dbReference type="ChEBI" id="CHEBI:15378"/>
        <dbReference type="ChEBI" id="CHEBI:57856"/>
        <dbReference type="ChEBI" id="CHEBI:59789"/>
        <dbReference type="ChEBI" id="CHEBI:90615"/>
        <dbReference type="ChEBI" id="CHEBI:90616"/>
        <dbReference type="EC" id="2.1.1.72"/>
    </reaction>
</comment>
<comment type="similarity">
    <text evidence="1">Belongs to the N(4)/N(6)-methyltransferase family.</text>
</comment>
<reference evidence="8" key="1">
    <citation type="submission" date="2017-09" db="EMBL/GenBank/DDBJ databases">
        <title>FDA dAtabase for Regulatory Grade micrObial Sequences (FDA-ARGOS): Supporting development and validation of Infectious Disease Dx tests.</title>
        <authorList>
            <person name="Minogue T."/>
            <person name="Wolcott M."/>
            <person name="Wasieloski L."/>
            <person name="Aguilar W."/>
            <person name="Moore D."/>
            <person name="Tallon L."/>
            <person name="Sadzewicz L."/>
            <person name="Ott S."/>
            <person name="Zhao X."/>
            <person name="Nagaraj S."/>
            <person name="Vavikolanu K."/>
            <person name="Aluvathingal J."/>
            <person name="Nadendla S."/>
            <person name="Sichtig H."/>
        </authorList>
    </citation>
    <scope>NUCLEOTIDE SEQUENCE [LARGE SCALE GENOMIC DNA]</scope>
    <source>
        <strain evidence="8">FDAARGOS_387</strain>
    </source>
</reference>
<dbReference type="Pfam" id="PF02086">
    <property type="entry name" value="MethyltransfD12"/>
    <property type="match status" value="1"/>
</dbReference>
<sequence>MRFGTPLRYPGGKGKLTDFIKLVFVQNNLISGHYVEPYAGGAGIAINLLLQGYAGHVHLNDINRSVYAFWHSVLYETDELCQKIMSTEVTMDEWFIQKNVQKNADSHNLLELGFSTFFLNRTNRSGILAAGVIGGKNQNGRWKIDARYNKDDLISRIERIYLNRDAISLYNIDAASLIKTVLPALPDKTLIYLDPPYYVKGQGLYENHYIHSDHIEIAKLVQKNITHPWIVSYDHVPQITDMYKNTENIIYGINYSAQNRYEGAEVMFFSDDLLIPDIKNPSNLKAS</sequence>
<evidence type="ECO:0000256" key="2">
    <source>
        <dbReference type="ARBA" id="ARBA00011900"/>
    </source>
</evidence>
<dbReference type="AlphaFoldDB" id="A0A2C6DK74"/>
<dbReference type="STRING" id="1111728.GCA_000427805_01972"/>
<dbReference type="PIRSF" id="PIRSF000398">
    <property type="entry name" value="M_m6A_EcoRV"/>
    <property type="match status" value="1"/>
</dbReference>
<dbReference type="InterPro" id="IPR012263">
    <property type="entry name" value="M_m6A_EcoRV"/>
</dbReference>